<evidence type="ECO:0000313" key="3">
    <source>
        <dbReference type="Proteomes" id="UP000515349"/>
    </source>
</evidence>
<dbReference type="Gene3D" id="1.20.1440.60">
    <property type="entry name" value="23S rRNA-intervening sequence"/>
    <property type="match status" value="1"/>
</dbReference>
<dbReference type="KEGG" id="cbau:H1R16_04625"/>
<dbReference type="Pfam" id="PF05635">
    <property type="entry name" value="23S_rRNA_IVP"/>
    <property type="match status" value="1"/>
</dbReference>
<evidence type="ECO:0000313" key="1">
    <source>
        <dbReference type="EMBL" id="MBA5247543.1"/>
    </source>
</evidence>
<dbReference type="Proteomes" id="UP000539710">
    <property type="component" value="Unassembled WGS sequence"/>
</dbReference>
<reference evidence="4" key="2">
    <citation type="submission" date="2020-07" db="EMBL/GenBank/DDBJ databases">
        <title>Flavobacterium sp. xlx-214.</title>
        <authorList>
            <person name="Yang C."/>
        </authorList>
    </citation>
    <scope>NUCLEOTIDE SEQUENCE [LARGE SCALE GENOMIC DNA]</scope>
    <source>
        <strain evidence="4">CX-624</strain>
    </source>
</reference>
<dbReference type="AlphaFoldDB" id="A0A7D7LQZ9"/>
<dbReference type="SUPFAM" id="SSF158446">
    <property type="entry name" value="IVS-encoded protein-like"/>
    <property type="match status" value="1"/>
</dbReference>
<protein>
    <submittedName>
        <fullName evidence="2">Four helix bundle protein</fullName>
    </submittedName>
</protein>
<dbReference type="NCBIfam" id="TIGR02436">
    <property type="entry name" value="four helix bundle protein"/>
    <property type="match status" value="1"/>
</dbReference>
<dbReference type="InterPro" id="IPR012657">
    <property type="entry name" value="23S_rRNA-intervening_sequence"/>
</dbReference>
<dbReference type="PANTHER" id="PTHR38471">
    <property type="entry name" value="FOUR HELIX BUNDLE PROTEIN"/>
    <property type="match status" value="1"/>
</dbReference>
<reference evidence="1" key="3">
    <citation type="submission" date="2020-07" db="EMBL/GenBank/DDBJ databases">
        <authorList>
            <person name="Yang C."/>
        </authorList>
    </citation>
    <scope>NUCLEOTIDE SEQUENCE</scope>
    <source>
        <strain evidence="1">Cx-624</strain>
    </source>
</reference>
<accession>A0A7D7LQZ9</accession>
<dbReference type="Proteomes" id="UP000515349">
    <property type="component" value="Chromosome"/>
</dbReference>
<dbReference type="PANTHER" id="PTHR38471:SF2">
    <property type="entry name" value="FOUR HELIX BUNDLE PROTEIN"/>
    <property type="match status" value="1"/>
</dbReference>
<sequence length="106" mass="11838">MEARNEILELSVRFALDIIAFTDVLEIKKKYVIANQLLKSGTSIGANVHEAQSAESRADFIHKMKVADKEAKETGYWLLLCEKPPGLPSAENLQINLLSIQKLLSK</sequence>
<dbReference type="PIRSF" id="PIRSF035652">
    <property type="entry name" value="CHP02436"/>
    <property type="match status" value="1"/>
</dbReference>
<dbReference type="EMBL" id="JACEUX010000003">
    <property type="protein sequence ID" value="MBA5247543.1"/>
    <property type="molecule type" value="Genomic_DNA"/>
</dbReference>
<proteinExistence type="predicted"/>
<dbReference type="RefSeq" id="WP_181887639.1">
    <property type="nucleotide sequence ID" value="NZ_CP059472.1"/>
</dbReference>
<evidence type="ECO:0000313" key="4">
    <source>
        <dbReference type="Proteomes" id="UP000539710"/>
    </source>
</evidence>
<dbReference type="InterPro" id="IPR036583">
    <property type="entry name" value="23S_rRNA_IVS_sf"/>
</dbReference>
<gene>
    <name evidence="2" type="ORF">H1R16_04625</name>
    <name evidence="1" type="ORF">H2507_10215</name>
</gene>
<evidence type="ECO:0000313" key="2">
    <source>
        <dbReference type="EMBL" id="QMS99296.1"/>
    </source>
</evidence>
<reference evidence="2 3" key="1">
    <citation type="submission" date="2020-07" db="EMBL/GenBank/DDBJ databases">
        <title>Chryseobacterium sp.cx-624.</title>
        <authorList>
            <person name="Yang C."/>
        </authorList>
    </citation>
    <scope>NUCLEOTIDE SEQUENCE [LARGE SCALE GENOMIC DNA]</scope>
    <source>
        <strain evidence="2">Cx-624</strain>
        <strain evidence="3">cx-624</strain>
    </source>
</reference>
<organism evidence="2 3">
    <name type="scientific">Marnyiella aurantia</name>
    <dbReference type="NCBI Taxonomy" id="2758037"/>
    <lineage>
        <taxon>Bacteria</taxon>
        <taxon>Pseudomonadati</taxon>
        <taxon>Bacteroidota</taxon>
        <taxon>Flavobacteriia</taxon>
        <taxon>Flavobacteriales</taxon>
        <taxon>Weeksellaceae</taxon>
        <taxon>Marnyiella</taxon>
    </lineage>
</organism>
<name>A0A7D7LQZ9_9FLAO</name>
<dbReference type="EMBL" id="CP059472">
    <property type="protein sequence ID" value="QMS99296.1"/>
    <property type="molecule type" value="Genomic_DNA"/>
</dbReference>
<keyword evidence="4" id="KW-1185">Reference proteome</keyword>